<accession>E4Y5X9</accession>
<dbReference type="FunFam" id="2.40.10.10:FF:000054">
    <property type="entry name" value="Complement C1r subcomponent"/>
    <property type="match status" value="1"/>
</dbReference>
<dbReference type="GO" id="GO:0004252">
    <property type="term" value="F:serine-type endopeptidase activity"/>
    <property type="evidence" value="ECO:0007669"/>
    <property type="project" value="InterPro"/>
</dbReference>
<dbReference type="GO" id="GO:0005615">
    <property type="term" value="C:extracellular space"/>
    <property type="evidence" value="ECO:0007669"/>
    <property type="project" value="TreeGrafter"/>
</dbReference>
<evidence type="ECO:0000256" key="5">
    <source>
        <dbReference type="ARBA" id="ARBA00022801"/>
    </source>
</evidence>
<dbReference type="PROSITE" id="PS00135">
    <property type="entry name" value="TRYPSIN_SER"/>
    <property type="match status" value="1"/>
</dbReference>
<dbReference type="InterPro" id="IPR033116">
    <property type="entry name" value="TRYPSIN_SER"/>
</dbReference>
<keyword evidence="3 9" id="KW-0645">Protease</keyword>
<evidence type="ECO:0000259" key="10">
    <source>
        <dbReference type="PROSITE" id="PS50240"/>
    </source>
</evidence>
<gene>
    <name evidence="11" type="ORF">GSOID_T00018980001</name>
</gene>
<proteinExistence type="predicted"/>
<dbReference type="InterPro" id="IPR018114">
    <property type="entry name" value="TRYPSIN_HIS"/>
</dbReference>
<dbReference type="CDD" id="cd00190">
    <property type="entry name" value="Tryp_SPc"/>
    <property type="match status" value="1"/>
</dbReference>
<dbReference type="Proteomes" id="UP000011014">
    <property type="component" value="Unassembled WGS sequence"/>
</dbReference>
<keyword evidence="8" id="KW-0325">Glycoprotein</keyword>
<evidence type="ECO:0000256" key="7">
    <source>
        <dbReference type="ARBA" id="ARBA00023157"/>
    </source>
</evidence>
<dbReference type="InterPro" id="IPR009003">
    <property type="entry name" value="Peptidase_S1_PA"/>
</dbReference>
<dbReference type="PROSITE" id="PS00134">
    <property type="entry name" value="TRYPSIN_HIS"/>
    <property type="match status" value="1"/>
</dbReference>
<dbReference type="PANTHER" id="PTHR24264:SF15">
    <property type="entry name" value="RIKEN CDNA 2210010C04 GENE"/>
    <property type="match status" value="1"/>
</dbReference>
<keyword evidence="4" id="KW-0732">Signal</keyword>
<dbReference type="InterPro" id="IPR001254">
    <property type="entry name" value="Trypsin_dom"/>
</dbReference>
<keyword evidence="5 9" id="KW-0378">Hydrolase</keyword>
<comment type="subcellular location">
    <subcellularLocation>
        <location evidence="1">Secreted</location>
    </subcellularLocation>
</comment>
<name>E4Y5X9_OIKDI</name>
<keyword evidence="2" id="KW-0964">Secreted</keyword>
<sequence length="297" mass="32597">MFVYLTAADLNIFHTFLVLEVSSKKWIIGGFPESISAHPSTLRITKNKPDRSRASLEAKEYGQEAGVHCGAVLISSSSAITAAHCLSNVALGIGSGFGSDDYKIRECAPSHQKKHPNYSSIYFSNDIAVLKSDKKFKFTTNVFPANIPTRMPVNNRPSTVCGWGSISYPSLDYPSELMCADNIIMDRSNCINYYGTQIKPGMICATCPTFEQDACVGDSGGPLFDWFSSESDSLGCVHEEVIGLVSWGQGCGTAPGVYTEVFFFKDWIKQNANDCLYCDNFDFHSNNDDDGRCVIDI</sequence>
<reference evidence="11" key="1">
    <citation type="journal article" date="2010" name="Science">
        <title>Plasticity of animal genome architecture unmasked by rapid evolution of a pelagic tunicate.</title>
        <authorList>
            <person name="Denoeud F."/>
            <person name="Henriet S."/>
            <person name="Mungpakdee S."/>
            <person name="Aury J.M."/>
            <person name="Da Silva C."/>
            <person name="Brinkmann H."/>
            <person name="Mikhaleva J."/>
            <person name="Olsen L.C."/>
            <person name="Jubin C."/>
            <person name="Canestro C."/>
            <person name="Bouquet J.M."/>
            <person name="Danks G."/>
            <person name="Poulain J."/>
            <person name="Campsteijn C."/>
            <person name="Adamski M."/>
            <person name="Cross I."/>
            <person name="Yadetie F."/>
            <person name="Muffato M."/>
            <person name="Louis A."/>
            <person name="Butcher S."/>
            <person name="Tsagkogeorga G."/>
            <person name="Konrad A."/>
            <person name="Singh S."/>
            <person name="Jensen M.F."/>
            <person name="Cong E.H."/>
            <person name="Eikeseth-Otteraa H."/>
            <person name="Noel B."/>
            <person name="Anthouard V."/>
            <person name="Porcel B.M."/>
            <person name="Kachouri-Lafond R."/>
            <person name="Nishino A."/>
            <person name="Ugolini M."/>
            <person name="Chourrout P."/>
            <person name="Nishida H."/>
            <person name="Aasland R."/>
            <person name="Huzurbazar S."/>
            <person name="Westhof E."/>
            <person name="Delsuc F."/>
            <person name="Lehrach H."/>
            <person name="Reinhardt R."/>
            <person name="Weissenbach J."/>
            <person name="Roy S.W."/>
            <person name="Artiguenave F."/>
            <person name="Postlethwait J.H."/>
            <person name="Manak J.R."/>
            <person name="Thompson E.M."/>
            <person name="Jaillon O."/>
            <person name="Du Pasquier L."/>
            <person name="Boudinot P."/>
            <person name="Liberles D.A."/>
            <person name="Volff J.N."/>
            <person name="Philippe H."/>
            <person name="Lenhard B."/>
            <person name="Roest Crollius H."/>
            <person name="Wincker P."/>
            <person name="Chourrout D."/>
        </authorList>
    </citation>
    <scope>NUCLEOTIDE SEQUENCE [LARGE SCALE GENOMIC DNA]</scope>
</reference>
<dbReference type="InterPro" id="IPR001314">
    <property type="entry name" value="Peptidase_S1A"/>
</dbReference>
<dbReference type="SMART" id="SM00020">
    <property type="entry name" value="Tryp_SPc"/>
    <property type="match status" value="1"/>
</dbReference>
<dbReference type="PANTHER" id="PTHR24264">
    <property type="entry name" value="TRYPSIN-RELATED"/>
    <property type="match status" value="1"/>
</dbReference>
<keyword evidence="6 9" id="KW-0720">Serine protease</keyword>
<evidence type="ECO:0000256" key="4">
    <source>
        <dbReference type="ARBA" id="ARBA00022729"/>
    </source>
</evidence>
<dbReference type="AlphaFoldDB" id="E4Y5X9"/>
<dbReference type="GO" id="GO:0006508">
    <property type="term" value="P:proteolysis"/>
    <property type="evidence" value="ECO:0007669"/>
    <property type="project" value="UniProtKB-KW"/>
</dbReference>
<evidence type="ECO:0000256" key="8">
    <source>
        <dbReference type="ARBA" id="ARBA00023180"/>
    </source>
</evidence>
<evidence type="ECO:0000313" key="11">
    <source>
        <dbReference type="EMBL" id="CBY31029.1"/>
    </source>
</evidence>
<dbReference type="SUPFAM" id="SSF50494">
    <property type="entry name" value="Trypsin-like serine proteases"/>
    <property type="match status" value="1"/>
</dbReference>
<protein>
    <recommendedName>
        <fullName evidence="10">Peptidase S1 domain-containing protein</fullName>
    </recommendedName>
</protein>
<dbReference type="EMBL" id="FN654290">
    <property type="protein sequence ID" value="CBY31029.1"/>
    <property type="molecule type" value="Genomic_DNA"/>
</dbReference>
<evidence type="ECO:0000256" key="2">
    <source>
        <dbReference type="ARBA" id="ARBA00022525"/>
    </source>
</evidence>
<dbReference type="InterPro" id="IPR050127">
    <property type="entry name" value="Serine_Proteases_S1"/>
</dbReference>
<dbReference type="Pfam" id="PF00089">
    <property type="entry name" value="Trypsin"/>
    <property type="match status" value="1"/>
</dbReference>
<dbReference type="InterPro" id="IPR043504">
    <property type="entry name" value="Peptidase_S1_PA_chymotrypsin"/>
</dbReference>
<evidence type="ECO:0000256" key="3">
    <source>
        <dbReference type="ARBA" id="ARBA00022670"/>
    </source>
</evidence>
<evidence type="ECO:0000256" key="1">
    <source>
        <dbReference type="ARBA" id="ARBA00004613"/>
    </source>
</evidence>
<organism evidence="11">
    <name type="scientific">Oikopleura dioica</name>
    <name type="common">Tunicate</name>
    <dbReference type="NCBI Taxonomy" id="34765"/>
    <lineage>
        <taxon>Eukaryota</taxon>
        <taxon>Metazoa</taxon>
        <taxon>Chordata</taxon>
        <taxon>Tunicata</taxon>
        <taxon>Appendicularia</taxon>
        <taxon>Copelata</taxon>
        <taxon>Oikopleuridae</taxon>
        <taxon>Oikopleura</taxon>
    </lineage>
</organism>
<dbReference type="Gene3D" id="2.40.10.10">
    <property type="entry name" value="Trypsin-like serine proteases"/>
    <property type="match status" value="1"/>
</dbReference>
<evidence type="ECO:0000256" key="6">
    <source>
        <dbReference type="ARBA" id="ARBA00022825"/>
    </source>
</evidence>
<evidence type="ECO:0000256" key="9">
    <source>
        <dbReference type="RuleBase" id="RU363034"/>
    </source>
</evidence>
<dbReference type="PRINTS" id="PR00722">
    <property type="entry name" value="CHYMOTRYPSIN"/>
</dbReference>
<dbReference type="PROSITE" id="PS50240">
    <property type="entry name" value="TRYPSIN_DOM"/>
    <property type="match status" value="1"/>
</dbReference>
<keyword evidence="7" id="KW-1015">Disulfide bond</keyword>
<feature type="domain" description="Peptidase S1" evidence="10">
    <location>
        <begin position="27"/>
        <end position="273"/>
    </location>
</feature>